<organism evidence="2">
    <name type="scientific">Culex pipiens</name>
    <name type="common">House mosquito</name>
    <dbReference type="NCBI Taxonomy" id="7175"/>
    <lineage>
        <taxon>Eukaryota</taxon>
        <taxon>Metazoa</taxon>
        <taxon>Ecdysozoa</taxon>
        <taxon>Arthropoda</taxon>
        <taxon>Hexapoda</taxon>
        <taxon>Insecta</taxon>
        <taxon>Pterygota</taxon>
        <taxon>Neoptera</taxon>
        <taxon>Endopterygota</taxon>
        <taxon>Diptera</taxon>
        <taxon>Nematocera</taxon>
        <taxon>Culicoidea</taxon>
        <taxon>Culicidae</taxon>
        <taxon>Culicinae</taxon>
        <taxon>Culicini</taxon>
        <taxon>Culex</taxon>
        <taxon>Culex</taxon>
    </lineage>
</organism>
<reference evidence="2" key="1">
    <citation type="submission" date="2021-05" db="EMBL/GenBank/DDBJ databases">
        <authorList>
            <person name="Alioto T."/>
            <person name="Alioto T."/>
            <person name="Gomez Garrido J."/>
        </authorList>
    </citation>
    <scope>NUCLEOTIDE SEQUENCE</scope>
</reference>
<dbReference type="AlphaFoldDB" id="A0A8D8BB28"/>
<accession>A0A8D8BB28</accession>
<feature type="signal peptide" evidence="1">
    <location>
        <begin position="1"/>
        <end position="36"/>
    </location>
</feature>
<evidence type="ECO:0000256" key="1">
    <source>
        <dbReference type="SAM" id="SignalP"/>
    </source>
</evidence>
<feature type="chain" id="PRO_5034426126" evidence="1">
    <location>
        <begin position="37"/>
        <end position="156"/>
    </location>
</feature>
<keyword evidence="1" id="KW-0732">Signal</keyword>
<evidence type="ECO:0000313" key="2">
    <source>
        <dbReference type="EMBL" id="CAG6472561.1"/>
    </source>
</evidence>
<dbReference type="EMBL" id="HBUE01070881">
    <property type="protein sequence ID" value="CAG6472561.1"/>
    <property type="molecule type" value="Transcribed_RNA"/>
</dbReference>
<name>A0A8D8BB28_CULPI</name>
<protein>
    <submittedName>
        <fullName evidence="2">(northern house mosquito) hypothetical protein</fullName>
    </submittedName>
</protein>
<sequence length="156" mass="17240">MPSFFLFLLHRGHRQLLHRLLLRLLLLLRLILQTSRNCRRRAPLALLKVGTIFARQRLVPVGTSSDGTGLEGVAGQRWIRRDGWGLATGRGCCRRFRGLRSGILDVRASLGVLGRGGGGWELNDLRVVVVQLGEGCLREGSGLREELGASSFGCER</sequence>
<proteinExistence type="predicted"/>